<accession>A0A5A5R3B1</accession>
<dbReference type="AlphaFoldDB" id="A0A5A5R3B1"/>
<proteinExistence type="predicted"/>
<organism evidence="1 2">
    <name type="scientific">Microcystis aeruginosa NIES-2519</name>
    <dbReference type="NCBI Taxonomy" id="2303981"/>
    <lineage>
        <taxon>Bacteria</taxon>
        <taxon>Bacillati</taxon>
        <taxon>Cyanobacteriota</taxon>
        <taxon>Cyanophyceae</taxon>
        <taxon>Oscillatoriophycideae</taxon>
        <taxon>Chroococcales</taxon>
        <taxon>Microcystaceae</taxon>
        <taxon>Microcystis</taxon>
    </lineage>
</organism>
<dbReference type="RefSeq" id="WP_172969313.1">
    <property type="nucleotide sequence ID" value="NZ_BHVO01000030.1"/>
</dbReference>
<gene>
    <name evidence="1" type="ORF">MiYa_02106</name>
</gene>
<evidence type="ECO:0000313" key="2">
    <source>
        <dbReference type="Proteomes" id="UP000323569"/>
    </source>
</evidence>
<dbReference type="Proteomes" id="UP000323569">
    <property type="component" value="Unassembled WGS sequence"/>
</dbReference>
<evidence type="ECO:0000313" key="1">
    <source>
        <dbReference type="EMBL" id="GCA70573.1"/>
    </source>
</evidence>
<sequence length="310" mass="32393">MINTRLKPVTTGLIGAVGLGVALLGMPEAVKASNIQAGSDYFISPAGFSTFVFNTDELNTQLGLGLPPGLELPIALKGLPIGPGATDTIVERQGDAIFDTDDDGILDIATVTIPIEMVALSLINVAPVNINGFQYNLLATLDPNTPTLGEMTITHQGQVGQPFDDSGTSQGTFTSFLDVHYQVEFTPINGGPAIGNFFDNLLLTQPGQGLAPAPWSHTPPPNALLVRSDAASQSANCHTLKGDCADDDFFPSDLSLPDEPDLVLHQKGSPLYPNGHGTIITTVPEPSAVLGLIAVGLSSIVGFKGKKEQK</sequence>
<comment type="caution">
    <text evidence="1">The sequence shown here is derived from an EMBL/GenBank/DDBJ whole genome shotgun (WGS) entry which is preliminary data.</text>
</comment>
<dbReference type="EMBL" id="BHVO01000030">
    <property type="protein sequence ID" value="GCA70573.1"/>
    <property type="molecule type" value="Genomic_DNA"/>
</dbReference>
<protein>
    <recommendedName>
        <fullName evidence="3">PEP-CTERM protein-sorting domain-containing protein</fullName>
    </recommendedName>
</protein>
<reference evidence="1 2" key="1">
    <citation type="submission" date="2018-09" db="EMBL/GenBank/DDBJ databases">
        <title>Evolutionary history of phycoerythrin pigmentation in the water bloom-forming cyanobacterium Microcystis aeruginosa.</title>
        <authorList>
            <person name="Tanabe Y."/>
            <person name="Tanabe Y."/>
            <person name="Yamaguchi H."/>
        </authorList>
    </citation>
    <scope>NUCLEOTIDE SEQUENCE [LARGE SCALE GENOMIC DNA]</scope>
    <source>
        <strain evidence="1 2">NIES-2519</strain>
    </source>
</reference>
<name>A0A5A5R3B1_MICAE</name>
<evidence type="ECO:0008006" key="3">
    <source>
        <dbReference type="Google" id="ProtNLM"/>
    </source>
</evidence>